<dbReference type="PROSITE" id="PS00455">
    <property type="entry name" value="AMP_BINDING"/>
    <property type="match status" value="1"/>
</dbReference>
<dbReference type="STRING" id="448386.A0A2V3J5F0"/>
<accession>A0A2V3J5F0</accession>
<reference evidence="3 4" key="1">
    <citation type="journal article" date="2018" name="Mol. Biol. Evol.">
        <title>Analysis of the draft genome of the red seaweed Gracilariopsis chorda provides insights into genome size evolution in Rhodophyta.</title>
        <authorList>
            <person name="Lee J."/>
            <person name="Yang E.C."/>
            <person name="Graf L."/>
            <person name="Yang J.H."/>
            <person name="Qiu H."/>
            <person name="Zel Zion U."/>
            <person name="Chan C.X."/>
            <person name="Stephens T.G."/>
            <person name="Weber A.P.M."/>
            <person name="Boo G.H."/>
            <person name="Boo S.M."/>
            <person name="Kim K.M."/>
            <person name="Shin Y."/>
            <person name="Jung M."/>
            <person name="Lee S.J."/>
            <person name="Yim H.S."/>
            <person name="Lee J.H."/>
            <person name="Bhattacharya D."/>
            <person name="Yoon H.S."/>
        </authorList>
    </citation>
    <scope>NUCLEOTIDE SEQUENCE [LARGE SCALE GENOMIC DNA]</scope>
    <source>
        <strain evidence="3 4">SKKU-2015</strain>
        <tissue evidence="3">Whole body</tissue>
    </source>
</reference>
<dbReference type="SUPFAM" id="SSF56801">
    <property type="entry name" value="Acetyl-CoA synthetase-like"/>
    <property type="match status" value="1"/>
</dbReference>
<feature type="domain" description="AMP-dependent synthetase/ligase" evidence="1">
    <location>
        <begin position="40"/>
        <end position="332"/>
    </location>
</feature>
<protein>
    <submittedName>
        <fullName evidence="3">2-succinylbenzoate--CoA ligase</fullName>
    </submittedName>
</protein>
<evidence type="ECO:0000313" key="4">
    <source>
        <dbReference type="Proteomes" id="UP000247409"/>
    </source>
</evidence>
<dbReference type="InterPro" id="IPR000873">
    <property type="entry name" value="AMP-dep_synth/lig_dom"/>
</dbReference>
<dbReference type="EMBL" id="NBIV01000007">
    <property type="protein sequence ID" value="PXF49227.1"/>
    <property type="molecule type" value="Genomic_DNA"/>
</dbReference>
<name>A0A2V3J5F0_9FLOR</name>
<dbReference type="Pfam" id="PF13193">
    <property type="entry name" value="AMP-binding_C"/>
    <property type="match status" value="1"/>
</dbReference>
<proteinExistence type="predicted"/>
<dbReference type="InterPro" id="IPR042099">
    <property type="entry name" value="ANL_N_sf"/>
</dbReference>
<comment type="caution">
    <text evidence="3">The sequence shown here is derived from an EMBL/GenBank/DDBJ whole genome shotgun (WGS) entry which is preliminary data.</text>
</comment>
<dbReference type="Pfam" id="PF00501">
    <property type="entry name" value="AMP-binding"/>
    <property type="match status" value="1"/>
</dbReference>
<dbReference type="GO" id="GO:0006631">
    <property type="term" value="P:fatty acid metabolic process"/>
    <property type="evidence" value="ECO:0007669"/>
    <property type="project" value="TreeGrafter"/>
</dbReference>
<dbReference type="InterPro" id="IPR025110">
    <property type="entry name" value="AMP-bd_C"/>
</dbReference>
<evidence type="ECO:0000313" key="3">
    <source>
        <dbReference type="EMBL" id="PXF49227.1"/>
    </source>
</evidence>
<feature type="domain" description="AMP-binding enzyme C-terminal" evidence="2">
    <location>
        <begin position="346"/>
        <end position="423"/>
    </location>
</feature>
<dbReference type="Proteomes" id="UP000247409">
    <property type="component" value="Unassembled WGS sequence"/>
</dbReference>
<keyword evidence="3" id="KW-0436">Ligase</keyword>
<dbReference type="CDD" id="cd04433">
    <property type="entry name" value="AFD_class_I"/>
    <property type="match status" value="1"/>
</dbReference>
<dbReference type="OrthoDB" id="333at2759"/>
<dbReference type="GO" id="GO:0031956">
    <property type="term" value="F:medium-chain fatty acid-CoA ligase activity"/>
    <property type="evidence" value="ECO:0007669"/>
    <property type="project" value="TreeGrafter"/>
</dbReference>
<dbReference type="AlphaFoldDB" id="A0A2V3J5F0"/>
<gene>
    <name evidence="3" type="ORF">BWQ96_01016</name>
</gene>
<dbReference type="Gene3D" id="3.40.50.12780">
    <property type="entry name" value="N-terminal domain of ligase-like"/>
    <property type="match status" value="1"/>
</dbReference>
<dbReference type="PANTHER" id="PTHR43201:SF32">
    <property type="entry name" value="2-SUCCINYLBENZOATE--COA LIGASE, CHLOROPLASTIC_PEROXISOMAL"/>
    <property type="match status" value="1"/>
</dbReference>
<evidence type="ECO:0000259" key="1">
    <source>
        <dbReference type="Pfam" id="PF00501"/>
    </source>
</evidence>
<evidence type="ECO:0000259" key="2">
    <source>
        <dbReference type="Pfam" id="PF13193"/>
    </source>
</evidence>
<keyword evidence="4" id="KW-1185">Reference proteome</keyword>
<sequence length="442" mass="47981">MSILHKSDGTTIPLQHAVSHFNTCLAPHLHIARINNRRLRVALFRLPPETALASTFALHTLSCTPVFLNDRWGHNELQLSLQTFPVSLLITTAVEQRLLSAVLADLPDPPALLILQNDGTFSCSSSPQSLQNALDLPMETCAVFFTSGTSGTPKAVPLTFRNIQVQSRFKQHSLRLSPTSVYLHLAPLCHLSGFSSSHAAALSHAHHVFPPSVLHASEKSQAQALLNFTRRTRVTHLVAVPATLQLLCDAAQDIALPDVRVVLYGGARADAPLVATLSQLCPHASVLGAYGMSEAASSVIMQEHPERAYILPHFAARIVDTSTGRTCKAGERDTIRSAGETVWPVEVEDALTAHPIVKEAVVVGVPHRVLGEAVVAAVVLMVREAITGVVTTLMKTCRESLAHYKCPKRIVVTEYLPRNANGKVSRADVRRMFGADRRAARM</sequence>
<dbReference type="Gene3D" id="3.30.300.30">
    <property type="match status" value="1"/>
</dbReference>
<dbReference type="InterPro" id="IPR045851">
    <property type="entry name" value="AMP-bd_C_sf"/>
</dbReference>
<organism evidence="3 4">
    <name type="scientific">Gracilariopsis chorda</name>
    <dbReference type="NCBI Taxonomy" id="448386"/>
    <lineage>
        <taxon>Eukaryota</taxon>
        <taxon>Rhodophyta</taxon>
        <taxon>Florideophyceae</taxon>
        <taxon>Rhodymeniophycidae</taxon>
        <taxon>Gracilariales</taxon>
        <taxon>Gracilariaceae</taxon>
        <taxon>Gracilariopsis</taxon>
    </lineage>
</organism>
<dbReference type="PANTHER" id="PTHR43201">
    <property type="entry name" value="ACYL-COA SYNTHETASE"/>
    <property type="match status" value="1"/>
</dbReference>
<dbReference type="InterPro" id="IPR020845">
    <property type="entry name" value="AMP-binding_CS"/>
</dbReference>